<gene>
    <name evidence="3" type="ORF">DRJ31_05625</name>
    <name evidence="4" type="ORF">DRJ33_04370</name>
</gene>
<dbReference type="Proteomes" id="UP000278475">
    <property type="component" value="Unassembled WGS sequence"/>
</dbReference>
<dbReference type="InterPro" id="IPR020906">
    <property type="entry name" value="dsDNA-bd_Cren7"/>
</dbReference>
<comment type="caution">
    <text evidence="4">The sequence shown here is derived from an EMBL/GenBank/DDBJ whole genome shotgun (WGS) entry which is preliminary data.</text>
</comment>
<reference evidence="5 6" key="1">
    <citation type="submission" date="2018-06" db="EMBL/GenBank/DDBJ databases">
        <title>Extensive metabolic versatility and redundancy in microbially diverse, dynamic hydrothermal sediments.</title>
        <authorList>
            <person name="Dombrowski N."/>
            <person name="Teske A."/>
            <person name="Baker B.J."/>
        </authorList>
    </citation>
    <scope>NUCLEOTIDE SEQUENCE [LARGE SCALE GENOMIC DNA]</scope>
    <source>
        <strain evidence="4">B34_G17</strain>
        <strain evidence="3">B66_G16</strain>
    </source>
</reference>
<dbReference type="AlphaFoldDB" id="A0A497EYB0"/>
<dbReference type="GO" id="GO:0005737">
    <property type="term" value="C:cytoplasm"/>
    <property type="evidence" value="ECO:0007669"/>
    <property type="project" value="InterPro"/>
</dbReference>
<evidence type="ECO:0000313" key="3">
    <source>
        <dbReference type="EMBL" id="RLE49260.1"/>
    </source>
</evidence>
<protein>
    <submittedName>
        <fullName evidence="4">Chorismate-binding protein</fullName>
    </submittedName>
</protein>
<evidence type="ECO:0000313" key="6">
    <source>
        <dbReference type="Proteomes" id="UP000278475"/>
    </source>
</evidence>
<dbReference type="GO" id="GO:0003690">
    <property type="term" value="F:double-stranded DNA binding"/>
    <property type="evidence" value="ECO:0007669"/>
    <property type="project" value="InterPro"/>
</dbReference>
<dbReference type="Pfam" id="PF11520">
    <property type="entry name" value="Cren7"/>
    <property type="match status" value="1"/>
</dbReference>
<dbReference type="EMBL" id="QMQV01000044">
    <property type="protein sequence ID" value="RLE49260.1"/>
    <property type="molecule type" value="Genomic_DNA"/>
</dbReference>
<dbReference type="EMBL" id="QMQX01000064">
    <property type="protein sequence ID" value="RLE52176.1"/>
    <property type="molecule type" value="Genomic_DNA"/>
</dbReference>
<evidence type="ECO:0000313" key="5">
    <source>
        <dbReference type="Proteomes" id="UP000272051"/>
    </source>
</evidence>
<dbReference type="Proteomes" id="UP000272051">
    <property type="component" value="Unassembled WGS sequence"/>
</dbReference>
<sequence>MAKCPKCGAEVDKPQKTWQLAPKGKKAVTIGLFKCPKCGAYFRAAVK</sequence>
<keyword evidence="2" id="KW-0963">Cytoplasm</keyword>
<proteinExistence type="predicted"/>
<dbReference type="InterPro" id="IPR038647">
    <property type="entry name" value="Cren7_sf"/>
</dbReference>
<evidence type="ECO:0000313" key="4">
    <source>
        <dbReference type="EMBL" id="RLE52176.1"/>
    </source>
</evidence>
<evidence type="ECO:0000256" key="2">
    <source>
        <dbReference type="ARBA" id="ARBA00022490"/>
    </source>
</evidence>
<dbReference type="Gene3D" id="2.30.30.610">
    <property type="entry name" value="Chromatin protein Cren7"/>
    <property type="match status" value="1"/>
</dbReference>
<evidence type="ECO:0000256" key="1">
    <source>
        <dbReference type="ARBA" id="ARBA00022481"/>
    </source>
</evidence>
<keyword evidence="1" id="KW-0488">Methylation</keyword>
<name>A0A497EYB0_9CREN</name>
<organism evidence="4 5">
    <name type="scientific">Thermoproteota archaeon</name>
    <dbReference type="NCBI Taxonomy" id="2056631"/>
    <lineage>
        <taxon>Archaea</taxon>
        <taxon>Thermoproteota</taxon>
    </lineage>
</organism>
<accession>A0A497EYB0</accession>